<evidence type="ECO:0000256" key="5">
    <source>
        <dbReference type="ARBA" id="ARBA00023002"/>
    </source>
</evidence>
<dbReference type="InterPro" id="IPR050651">
    <property type="entry name" value="Plant_Cytochrome_P450_Monoox"/>
</dbReference>
<keyword evidence="6 13" id="KW-0408">Iron</keyword>
<evidence type="ECO:0000256" key="10">
    <source>
        <dbReference type="ARBA" id="ARBA00052057"/>
    </source>
</evidence>
<dbReference type="PROSITE" id="PS00086">
    <property type="entry name" value="CYTOCHROME_P450"/>
    <property type="match status" value="1"/>
</dbReference>
<evidence type="ECO:0000256" key="12">
    <source>
        <dbReference type="ARBA" id="ARBA00066876"/>
    </source>
</evidence>
<keyword evidence="8 15" id="KW-0472">Membrane</keyword>
<comment type="cofactor">
    <cofactor evidence="13">
        <name>heme</name>
        <dbReference type="ChEBI" id="CHEBI:30413"/>
    </cofactor>
</comment>
<evidence type="ECO:0000256" key="9">
    <source>
        <dbReference type="ARBA" id="ARBA00052022"/>
    </source>
</evidence>
<comment type="function">
    <text evidence="11">Involved in the biosynthesis of (+)-sesamin, a furofuran class lignan. Functions in a dual catalytic mode. Catalyzes the synthesis of (+)-sesamin from (+)- pinoresinol by formation of two successive methylenedioxy bridges on (+)-pinoresinol and (+)-piperitol, respectively.</text>
</comment>
<dbReference type="InterPro" id="IPR001128">
    <property type="entry name" value="Cyt_P450"/>
</dbReference>
<gene>
    <name evidence="16" type="ORF">SHERM_28090</name>
</gene>
<keyword evidence="4 13" id="KW-0479">Metal-binding</keyword>
<dbReference type="PANTHER" id="PTHR47947:SF57">
    <property type="entry name" value="CYTOCHROME P450 81F3-LIKE"/>
    <property type="match status" value="1"/>
</dbReference>
<keyword evidence="15" id="KW-0812">Transmembrane</keyword>
<dbReference type="Gene3D" id="1.10.630.10">
    <property type="entry name" value="Cytochrome P450"/>
    <property type="match status" value="1"/>
</dbReference>
<dbReference type="GO" id="GO:0020037">
    <property type="term" value="F:heme binding"/>
    <property type="evidence" value="ECO:0007669"/>
    <property type="project" value="InterPro"/>
</dbReference>
<evidence type="ECO:0000256" key="6">
    <source>
        <dbReference type="ARBA" id="ARBA00023004"/>
    </source>
</evidence>
<name>A0A9N7NP74_STRHE</name>
<evidence type="ECO:0000313" key="17">
    <source>
        <dbReference type="Proteomes" id="UP001153555"/>
    </source>
</evidence>
<dbReference type="EMBL" id="CACSLK010027837">
    <property type="protein sequence ID" value="CAA0832816.1"/>
    <property type="molecule type" value="Genomic_DNA"/>
</dbReference>
<dbReference type="FunFam" id="1.10.630.10:FF:000023">
    <property type="entry name" value="Cytochrome P450 family protein"/>
    <property type="match status" value="1"/>
</dbReference>
<proteinExistence type="inferred from homology"/>
<comment type="subcellular location">
    <subcellularLocation>
        <location evidence="1">Membrane</location>
        <topology evidence="1">Single-pass membrane protein</topology>
    </subcellularLocation>
</comment>
<dbReference type="PRINTS" id="PR00463">
    <property type="entry name" value="EP450I"/>
</dbReference>
<keyword evidence="15" id="KW-1133">Transmembrane helix</keyword>
<dbReference type="Proteomes" id="UP001153555">
    <property type="component" value="Unassembled WGS sequence"/>
</dbReference>
<feature type="binding site" description="axial binding residue" evidence="13">
    <location>
        <position position="440"/>
    </location>
    <ligand>
        <name>heme</name>
        <dbReference type="ChEBI" id="CHEBI:30413"/>
    </ligand>
    <ligandPart>
        <name>Fe</name>
        <dbReference type="ChEBI" id="CHEBI:18248"/>
    </ligandPart>
</feature>
<dbReference type="CDD" id="cd20653">
    <property type="entry name" value="CYP81"/>
    <property type="match status" value="1"/>
</dbReference>
<reference evidence="16" key="1">
    <citation type="submission" date="2019-12" db="EMBL/GenBank/DDBJ databases">
        <authorList>
            <person name="Scholes J."/>
        </authorList>
    </citation>
    <scope>NUCLEOTIDE SEQUENCE</scope>
</reference>
<evidence type="ECO:0000256" key="14">
    <source>
        <dbReference type="RuleBase" id="RU000461"/>
    </source>
</evidence>
<dbReference type="PANTHER" id="PTHR47947">
    <property type="entry name" value="CYTOCHROME P450 82C3-RELATED"/>
    <property type="match status" value="1"/>
</dbReference>
<evidence type="ECO:0000256" key="7">
    <source>
        <dbReference type="ARBA" id="ARBA00023033"/>
    </source>
</evidence>
<dbReference type="SUPFAM" id="SSF48264">
    <property type="entry name" value="Cytochrome P450"/>
    <property type="match status" value="1"/>
</dbReference>
<dbReference type="Pfam" id="PF00067">
    <property type="entry name" value="p450"/>
    <property type="match status" value="1"/>
</dbReference>
<evidence type="ECO:0000256" key="4">
    <source>
        <dbReference type="ARBA" id="ARBA00022723"/>
    </source>
</evidence>
<keyword evidence="7 14" id="KW-0503">Monooxygenase</keyword>
<keyword evidence="17" id="KW-1185">Reference proteome</keyword>
<dbReference type="AlphaFoldDB" id="A0A9N7NP74"/>
<evidence type="ECO:0000256" key="3">
    <source>
        <dbReference type="ARBA" id="ARBA00022617"/>
    </source>
</evidence>
<evidence type="ECO:0000256" key="1">
    <source>
        <dbReference type="ARBA" id="ARBA00004167"/>
    </source>
</evidence>
<comment type="caution">
    <text evidence="16">The sequence shown here is derived from an EMBL/GenBank/DDBJ whole genome shotgun (WGS) entry which is preliminary data.</text>
</comment>
<protein>
    <recommendedName>
        <fullName evidence="12">(+)-piperitol/(+)-sesamin synthase</fullName>
        <ecNumber evidence="12">1.14.19.74</ecNumber>
    </recommendedName>
</protein>
<sequence>MELTIFYTSLALFLIVLIIINNKYLSKVKKIHRLPPIPAPAIPVLGHLHLLKRPLHRTFHHFSQKHGPIFSLSLGSRRMVVVSSAAMAADCSSGANDIILCNRPHVLVGEHIGYRHSTVSDAPYGPRWRNLRRMASEEVLSPARLNAFSKIREDEIRRIAQTLIRRRDRRYAKVELRPIIFEFIFNSVTRMLAGKRYRNEKEKKEKESLGERFREMVSEVLEHAQSANPEDFIPFLRWIDYRGLEKKMATLAQKLDDFYTGLLEEHRRDNKSNASSVIGHLLSLQESDPEFYTDQIIKGFITNIMIAGTESSAGTIEWAMSLLLNHPQLLRKAQSELDSRVGPNRLLEEQDLPHLPYLANIVLETLRMFPAGPLMVPRESSADCKVGGFDVPRGSILMVNAWAIQRDPDVWAEPTRFKPERYDVDQVQKLIAFGMGRRACPGAGLAQRMVGLGLGVLVQCFDWERVGKEEVDLGEGGGLTMLKLEPLEAMCRPRDIMLKVLQQ</sequence>
<accession>A0A9N7NP74</accession>
<dbReference type="PRINTS" id="PR00385">
    <property type="entry name" value="P450"/>
</dbReference>
<comment type="catalytic activity">
    <reaction evidence="10">
        <text>(+)-piperitol + reduced [NADPH--hemoprotein reductase] + O2 = (+)-sesamin + oxidized [NADPH--hemoprotein reductase] + 2 H2O + H(+)</text>
        <dbReference type="Rhea" id="RHEA:56780"/>
        <dbReference type="Rhea" id="RHEA-COMP:11964"/>
        <dbReference type="Rhea" id="RHEA-COMP:11965"/>
        <dbReference type="ChEBI" id="CHEBI:15377"/>
        <dbReference type="ChEBI" id="CHEBI:15378"/>
        <dbReference type="ChEBI" id="CHEBI:15379"/>
        <dbReference type="ChEBI" id="CHEBI:57618"/>
        <dbReference type="ChEBI" id="CHEBI:58210"/>
        <dbReference type="ChEBI" id="CHEBI:66470"/>
        <dbReference type="ChEBI" id="CHEBI:141003"/>
        <dbReference type="EC" id="1.14.19.74"/>
    </reaction>
    <physiologicalReaction direction="left-to-right" evidence="10">
        <dbReference type="Rhea" id="RHEA:56781"/>
    </physiologicalReaction>
</comment>
<evidence type="ECO:0000256" key="8">
    <source>
        <dbReference type="ARBA" id="ARBA00023136"/>
    </source>
</evidence>
<dbReference type="InterPro" id="IPR017972">
    <property type="entry name" value="Cyt_P450_CS"/>
</dbReference>
<evidence type="ECO:0000256" key="13">
    <source>
        <dbReference type="PIRSR" id="PIRSR602401-1"/>
    </source>
</evidence>
<keyword evidence="5 14" id="KW-0560">Oxidoreductase</keyword>
<dbReference type="OrthoDB" id="1103324at2759"/>
<comment type="similarity">
    <text evidence="2 14">Belongs to the cytochrome P450 family.</text>
</comment>
<dbReference type="GO" id="GO:0005506">
    <property type="term" value="F:iron ion binding"/>
    <property type="evidence" value="ECO:0007669"/>
    <property type="project" value="InterPro"/>
</dbReference>
<evidence type="ECO:0000256" key="2">
    <source>
        <dbReference type="ARBA" id="ARBA00010617"/>
    </source>
</evidence>
<dbReference type="GO" id="GO:0102915">
    <property type="term" value="F:piperitol synthase activity"/>
    <property type="evidence" value="ECO:0007669"/>
    <property type="project" value="UniProtKB-EC"/>
</dbReference>
<dbReference type="InterPro" id="IPR036396">
    <property type="entry name" value="Cyt_P450_sf"/>
</dbReference>
<evidence type="ECO:0000256" key="15">
    <source>
        <dbReference type="SAM" id="Phobius"/>
    </source>
</evidence>
<comment type="catalytic activity">
    <reaction evidence="9">
        <text>(+)-pinoresinol + reduced [NADPH--hemoprotein reductase] + O2 = (+)-piperitol + oxidized [NADPH--hemoprotein reductase] + 2 H2O + H(+)</text>
        <dbReference type="Rhea" id="RHEA:56776"/>
        <dbReference type="Rhea" id="RHEA-COMP:11964"/>
        <dbReference type="Rhea" id="RHEA-COMP:11965"/>
        <dbReference type="ChEBI" id="CHEBI:40"/>
        <dbReference type="ChEBI" id="CHEBI:15377"/>
        <dbReference type="ChEBI" id="CHEBI:15378"/>
        <dbReference type="ChEBI" id="CHEBI:15379"/>
        <dbReference type="ChEBI" id="CHEBI:57618"/>
        <dbReference type="ChEBI" id="CHEBI:58210"/>
        <dbReference type="ChEBI" id="CHEBI:141003"/>
        <dbReference type="EC" id="1.14.19.74"/>
    </reaction>
    <physiologicalReaction direction="left-to-right" evidence="9">
        <dbReference type="Rhea" id="RHEA:56777"/>
    </physiologicalReaction>
</comment>
<organism evidence="16 17">
    <name type="scientific">Striga hermonthica</name>
    <name type="common">Purple witchweed</name>
    <name type="synonym">Buchnera hermonthica</name>
    <dbReference type="NCBI Taxonomy" id="68872"/>
    <lineage>
        <taxon>Eukaryota</taxon>
        <taxon>Viridiplantae</taxon>
        <taxon>Streptophyta</taxon>
        <taxon>Embryophyta</taxon>
        <taxon>Tracheophyta</taxon>
        <taxon>Spermatophyta</taxon>
        <taxon>Magnoliopsida</taxon>
        <taxon>eudicotyledons</taxon>
        <taxon>Gunneridae</taxon>
        <taxon>Pentapetalae</taxon>
        <taxon>asterids</taxon>
        <taxon>lamiids</taxon>
        <taxon>Lamiales</taxon>
        <taxon>Orobanchaceae</taxon>
        <taxon>Buchnereae</taxon>
        <taxon>Striga</taxon>
    </lineage>
</organism>
<evidence type="ECO:0000313" key="16">
    <source>
        <dbReference type="EMBL" id="CAA0832816.1"/>
    </source>
</evidence>
<keyword evidence="3 13" id="KW-0349">Heme</keyword>
<dbReference type="InterPro" id="IPR002401">
    <property type="entry name" value="Cyt_P450_E_grp-I"/>
</dbReference>
<dbReference type="GO" id="GO:0016020">
    <property type="term" value="C:membrane"/>
    <property type="evidence" value="ECO:0007669"/>
    <property type="project" value="UniProtKB-SubCell"/>
</dbReference>
<dbReference type="EC" id="1.14.19.74" evidence="12"/>
<feature type="transmembrane region" description="Helical" evidence="15">
    <location>
        <begin position="6"/>
        <end position="25"/>
    </location>
</feature>
<evidence type="ECO:0000256" key="11">
    <source>
        <dbReference type="ARBA" id="ARBA00056759"/>
    </source>
</evidence>